<feature type="transmembrane region" description="Helical" evidence="2">
    <location>
        <begin position="539"/>
        <end position="563"/>
    </location>
</feature>
<gene>
    <name evidence="3" type="ORF">HDU87_001435</name>
</gene>
<feature type="transmembrane region" description="Helical" evidence="2">
    <location>
        <begin position="53"/>
        <end position="72"/>
    </location>
</feature>
<evidence type="ECO:0000256" key="1">
    <source>
        <dbReference type="SAM" id="MobiDB-lite"/>
    </source>
</evidence>
<feature type="transmembrane region" description="Helical" evidence="2">
    <location>
        <begin position="481"/>
        <end position="502"/>
    </location>
</feature>
<dbReference type="Proteomes" id="UP001212152">
    <property type="component" value="Unassembled WGS sequence"/>
</dbReference>
<keyword evidence="2" id="KW-0812">Transmembrane</keyword>
<keyword evidence="2" id="KW-0472">Membrane</keyword>
<evidence type="ECO:0000256" key="2">
    <source>
        <dbReference type="SAM" id="Phobius"/>
    </source>
</evidence>
<keyword evidence="4" id="KW-1185">Reference proteome</keyword>
<protein>
    <recommendedName>
        <fullName evidence="5">Transmembrane protein</fullName>
    </recommendedName>
</protein>
<feature type="region of interest" description="Disordered" evidence="1">
    <location>
        <begin position="265"/>
        <end position="285"/>
    </location>
</feature>
<feature type="transmembrane region" description="Helical" evidence="2">
    <location>
        <begin position="84"/>
        <end position="106"/>
    </location>
</feature>
<feature type="transmembrane region" description="Helical" evidence="2">
    <location>
        <begin position="449"/>
        <end position="469"/>
    </location>
</feature>
<feature type="transmembrane region" description="Helical" evidence="2">
    <location>
        <begin position="400"/>
        <end position="418"/>
    </location>
</feature>
<evidence type="ECO:0008006" key="5">
    <source>
        <dbReference type="Google" id="ProtNLM"/>
    </source>
</evidence>
<evidence type="ECO:0000313" key="3">
    <source>
        <dbReference type="EMBL" id="KAJ3167812.1"/>
    </source>
</evidence>
<keyword evidence="2" id="KW-1133">Transmembrane helix</keyword>
<feature type="transmembrane region" description="Helical" evidence="2">
    <location>
        <begin position="207"/>
        <end position="224"/>
    </location>
</feature>
<feature type="compositionally biased region" description="Basic and acidic residues" evidence="1">
    <location>
        <begin position="318"/>
        <end position="327"/>
    </location>
</feature>
<organism evidence="3 4">
    <name type="scientific">Geranomyces variabilis</name>
    <dbReference type="NCBI Taxonomy" id="109894"/>
    <lineage>
        <taxon>Eukaryota</taxon>
        <taxon>Fungi</taxon>
        <taxon>Fungi incertae sedis</taxon>
        <taxon>Chytridiomycota</taxon>
        <taxon>Chytridiomycota incertae sedis</taxon>
        <taxon>Chytridiomycetes</taxon>
        <taxon>Spizellomycetales</taxon>
        <taxon>Powellomycetaceae</taxon>
        <taxon>Geranomyces</taxon>
    </lineage>
</organism>
<sequence length="663" mass="74524">MTTQQDLDRADEYLKDIRSRHPRRWWDLTFVESELEEAFWANFAQQVLDKNTWVTLVGSITYALYAIILVIGSPVEISTVMIPVVIFGSALSFVFFIVLSMMKYVAPTRPDLLRLQNHIAGLFATGISWTQLIALEYVFAPVKLIEDRQVFCSHIVHQSLCELYIAISATYTGFRWSVFCATTSVIGNYAMLTWSLNANPMRFMTQIAAYGMCAISGLIEAYLLEGKARDVFLMERIVSESSSMRFGSVQQEQTKDLLSRARLGHERREDQNQLMSGDPVNESLPTHWEAPELADEESITGAPRNSLAGAARTLEKILERRGVKDSEPPDTLNEGKTPVIGGTANSKRHPNWRPRVPKVVLPRPIRRLFKRWWKRIYLAWPNPYHEQRYLKWQDKTFGRVYGLAIILQTISVVSHIFLDKRSFCKPTVEGVDSTFICRDPGPVTLERTYIFYFIPVLSLALLVSLGPWLKVHPSVTHACAVCAFMALFGGYVWLAASVFSMYQGSQIVDDSFEAFESYAYNVLIAAGGSSALPSHLYQLLLFAALASSVTALAMGIPIPVALYDIPLLMALSSTAGVQVTTAERLARRHHALEQFFLERYMETAGRKQRKSTVCFPKKLLQSVVLSRGKSSSNLVKASREDDDSATDPSLVLLTNQDGIEQSV</sequence>
<feature type="transmembrane region" description="Helical" evidence="2">
    <location>
        <begin position="163"/>
        <end position="187"/>
    </location>
</feature>
<dbReference type="EMBL" id="JADGJQ010000131">
    <property type="protein sequence ID" value="KAJ3167812.1"/>
    <property type="molecule type" value="Genomic_DNA"/>
</dbReference>
<feature type="region of interest" description="Disordered" evidence="1">
    <location>
        <begin position="634"/>
        <end position="663"/>
    </location>
</feature>
<accession>A0AAD5XI55</accession>
<name>A0AAD5XI55_9FUNG</name>
<proteinExistence type="predicted"/>
<feature type="compositionally biased region" description="Polar residues" evidence="1">
    <location>
        <begin position="652"/>
        <end position="663"/>
    </location>
</feature>
<dbReference type="AlphaFoldDB" id="A0AAD5XI55"/>
<reference evidence="3" key="1">
    <citation type="submission" date="2020-05" db="EMBL/GenBank/DDBJ databases">
        <title>Phylogenomic resolution of chytrid fungi.</title>
        <authorList>
            <person name="Stajich J.E."/>
            <person name="Amses K."/>
            <person name="Simmons R."/>
            <person name="Seto K."/>
            <person name="Myers J."/>
            <person name="Bonds A."/>
            <person name="Quandt C.A."/>
            <person name="Barry K."/>
            <person name="Liu P."/>
            <person name="Grigoriev I."/>
            <person name="Longcore J.E."/>
            <person name="James T.Y."/>
        </authorList>
    </citation>
    <scope>NUCLEOTIDE SEQUENCE</scope>
    <source>
        <strain evidence="3">JEL0379</strain>
    </source>
</reference>
<feature type="region of interest" description="Disordered" evidence="1">
    <location>
        <begin position="318"/>
        <end position="348"/>
    </location>
</feature>
<evidence type="ECO:0000313" key="4">
    <source>
        <dbReference type="Proteomes" id="UP001212152"/>
    </source>
</evidence>
<comment type="caution">
    <text evidence="3">The sequence shown here is derived from an EMBL/GenBank/DDBJ whole genome shotgun (WGS) entry which is preliminary data.</text>
</comment>